<sequence length="116" mass="12575">MTDATVSFAKDFLAGGVAIAISKMEVATIEWVTWPMSSDTSPPRLLTWPSKANIKRSSWVAGTGGTSFGTILQEVWHQVVPLGPHPCVLCTLLILPVPVKQLMWIKLELKGNSEAS</sequence>
<protein>
    <submittedName>
        <fullName evidence="1">Uncharacterized protein</fullName>
    </submittedName>
</protein>
<keyword evidence="2" id="KW-1185">Reference proteome</keyword>
<reference evidence="1 2" key="1">
    <citation type="submission" date="2023-05" db="EMBL/GenBank/DDBJ databases">
        <title>B98-5 Cell Line De Novo Hybrid Assembly: An Optical Mapping Approach.</title>
        <authorList>
            <person name="Kananen K."/>
            <person name="Auerbach J.A."/>
            <person name="Kautto E."/>
            <person name="Blachly J.S."/>
        </authorList>
    </citation>
    <scope>NUCLEOTIDE SEQUENCE [LARGE SCALE GENOMIC DNA]</scope>
    <source>
        <strain evidence="1">B95-8</strain>
        <tissue evidence="1">Cell line</tissue>
    </source>
</reference>
<dbReference type="Proteomes" id="UP001266305">
    <property type="component" value="Unassembled WGS sequence"/>
</dbReference>
<proteinExistence type="predicted"/>
<name>A0ABQ9W1N2_SAGOE</name>
<gene>
    <name evidence="1" type="ORF">P7K49_006183</name>
</gene>
<evidence type="ECO:0000313" key="1">
    <source>
        <dbReference type="EMBL" id="KAK2115557.1"/>
    </source>
</evidence>
<comment type="caution">
    <text evidence="1">The sequence shown here is derived from an EMBL/GenBank/DDBJ whole genome shotgun (WGS) entry which is preliminary data.</text>
</comment>
<organism evidence="1 2">
    <name type="scientific">Saguinus oedipus</name>
    <name type="common">Cotton-top tamarin</name>
    <name type="synonym">Oedipomidas oedipus</name>
    <dbReference type="NCBI Taxonomy" id="9490"/>
    <lineage>
        <taxon>Eukaryota</taxon>
        <taxon>Metazoa</taxon>
        <taxon>Chordata</taxon>
        <taxon>Craniata</taxon>
        <taxon>Vertebrata</taxon>
        <taxon>Euteleostomi</taxon>
        <taxon>Mammalia</taxon>
        <taxon>Eutheria</taxon>
        <taxon>Euarchontoglires</taxon>
        <taxon>Primates</taxon>
        <taxon>Haplorrhini</taxon>
        <taxon>Platyrrhini</taxon>
        <taxon>Cebidae</taxon>
        <taxon>Callitrichinae</taxon>
        <taxon>Saguinus</taxon>
    </lineage>
</organism>
<accession>A0ABQ9W1N2</accession>
<evidence type="ECO:0000313" key="2">
    <source>
        <dbReference type="Proteomes" id="UP001266305"/>
    </source>
</evidence>
<dbReference type="EMBL" id="JASSZA010000003">
    <property type="protein sequence ID" value="KAK2115557.1"/>
    <property type="molecule type" value="Genomic_DNA"/>
</dbReference>